<dbReference type="InterPro" id="IPR029068">
    <property type="entry name" value="Glyas_Bleomycin-R_OHBP_Dase"/>
</dbReference>
<proteinExistence type="predicted"/>
<evidence type="ECO:0000313" key="2">
    <source>
        <dbReference type="EMBL" id="SDL49677.1"/>
    </source>
</evidence>
<organism evidence="2 3">
    <name type="scientific">Siphonobacter aquaeclarae</name>
    <dbReference type="NCBI Taxonomy" id="563176"/>
    <lineage>
        <taxon>Bacteria</taxon>
        <taxon>Pseudomonadati</taxon>
        <taxon>Bacteroidota</taxon>
        <taxon>Cytophagia</taxon>
        <taxon>Cytophagales</taxon>
        <taxon>Cytophagaceae</taxon>
        <taxon>Siphonobacter</taxon>
    </lineage>
</organism>
<dbReference type="AlphaFoldDB" id="A0A1G9KJI7"/>
<evidence type="ECO:0000259" key="1">
    <source>
        <dbReference type="Pfam" id="PF06983"/>
    </source>
</evidence>
<sequence length="133" mass="14840">MAEINAYLTFHGNCLEAMTFYQACFGGEFDSMTYENSPMKVPVGKESKIMHSRLQSEALELMAADDLTAPASSPGNMVSLNVNCRSEEEIKRLFKGISQGGKVTLPLQDTFWGAKFGMVTDRFGIKWMFNYGK</sequence>
<dbReference type="Pfam" id="PF06983">
    <property type="entry name" value="3-dmu-9_3-mt"/>
    <property type="match status" value="1"/>
</dbReference>
<accession>A0A1G9KJI7</accession>
<dbReference type="Gene3D" id="3.10.180.10">
    <property type="entry name" value="2,3-Dihydroxybiphenyl 1,2-Dioxygenase, domain 1"/>
    <property type="match status" value="1"/>
</dbReference>
<dbReference type="EMBL" id="FNGS01000002">
    <property type="protein sequence ID" value="SDL49677.1"/>
    <property type="molecule type" value="Genomic_DNA"/>
</dbReference>
<name>A0A1G9KJI7_9BACT</name>
<evidence type="ECO:0000313" key="3">
    <source>
        <dbReference type="Proteomes" id="UP000198901"/>
    </source>
</evidence>
<dbReference type="SUPFAM" id="SSF54593">
    <property type="entry name" value="Glyoxalase/Bleomycin resistance protein/Dihydroxybiphenyl dioxygenase"/>
    <property type="match status" value="1"/>
</dbReference>
<dbReference type="OrthoDB" id="9795306at2"/>
<dbReference type="Proteomes" id="UP000198901">
    <property type="component" value="Unassembled WGS sequence"/>
</dbReference>
<dbReference type="PANTHER" id="PTHR33990">
    <property type="entry name" value="PROTEIN YJDN-RELATED"/>
    <property type="match status" value="1"/>
</dbReference>
<feature type="domain" description="PhnB-like" evidence="1">
    <location>
        <begin position="4"/>
        <end position="127"/>
    </location>
</feature>
<protein>
    <submittedName>
        <fullName evidence="2">PhnB protein</fullName>
    </submittedName>
</protein>
<keyword evidence="3" id="KW-1185">Reference proteome</keyword>
<gene>
    <name evidence="2" type="ORF">SAMN04488090_1039</name>
</gene>
<dbReference type="PANTHER" id="PTHR33990:SF1">
    <property type="entry name" value="PROTEIN YJDN"/>
    <property type="match status" value="1"/>
</dbReference>
<dbReference type="InterPro" id="IPR028973">
    <property type="entry name" value="PhnB-like"/>
</dbReference>
<dbReference type="STRING" id="563176.SAMN04488090_1039"/>
<dbReference type="RefSeq" id="WP_093198683.1">
    <property type="nucleotide sequence ID" value="NZ_FNGS01000002.1"/>
</dbReference>
<reference evidence="2 3" key="1">
    <citation type="submission" date="2016-10" db="EMBL/GenBank/DDBJ databases">
        <authorList>
            <person name="de Groot N.N."/>
        </authorList>
    </citation>
    <scope>NUCLEOTIDE SEQUENCE [LARGE SCALE GENOMIC DNA]</scope>
    <source>
        <strain evidence="2 3">DSM 21668</strain>
    </source>
</reference>
<dbReference type="CDD" id="cd06588">
    <property type="entry name" value="PhnB_like"/>
    <property type="match status" value="1"/>
</dbReference>